<evidence type="ECO:0000313" key="1">
    <source>
        <dbReference type="EMBL" id="AVK97827.1"/>
    </source>
</evidence>
<dbReference type="AlphaFoldDB" id="A0A2S0K383"/>
<accession>A0A2S0K383</accession>
<dbReference type="Proteomes" id="UP000238825">
    <property type="component" value="Chromosome"/>
</dbReference>
<dbReference type="Proteomes" id="UP000255295">
    <property type="component" value="Unassembled WGS sequence"/>
</dbReference>
<dbReference type="PROSITE" id="PS51257">
    <property type="entry name" value="PROKAR_LIPOPROTEIN"/>
    <property type="match status" value="1"/>
</dbReference>
<reference evidence="2 4" key="2">
    <citation type="submission" date="2018-06" db="EMBL/GenBank/DDBJ databases">
        <authorList>
            <consortium name="Pathogen Informatics"/>
            <person name="Doyle S."/>
        </authorList>
    </citation>
    <scope>NUCLEOTIDE SEQUENCE [LARGE SCALE GENOMIC DNA]</scope>
    <source>
        <strain evidence="2 4">NCTC10338</strain>
    </source>
</reference>
<evidence type="ECO:0000313" key="2">
    <source>
        <dbReference type="EMBL" id="SUV16246.1"/>
    </source>
</evidence>
<gene>
    <name evidence="1" type="ORF">LS41612_16835</name>
    <name evidence="2" type="ORF">NCTC10338_01323</name>
</gene>
<dbReference type="EMBL" id="UFSZ01000001">
    <property type="protein sequence ID" value="SUV16246.1"/>
    <property type="molecule type" value="Genomic_DNA"/>
</dbReference>
<dbReference type="EMBL" id="CP019980">
    <property type="protein sequence ID" value="AVK97827.1"/>
    <property type="molecule type" value="Genomic_DNA"/>
</dbReference>
<keyword evidence="2" id="KW-0449">Lipoprotein</keyword>
<evidence type="ECO:0000313" key="3">
    <source>
        <dbReference type="Proteomes" id="UP000238825"/>
    </source>
</evidence>
<name>A0A2S0K383_LYSSH</name>
<reference evidence="1 3" key="1">
    <citation type="submission" date="2017-03" db="EMBL/GenBank/DDBJ databases">
        <title>The whole genome sequencing and assembly of Lysinibacillus sphaericus DSM 28T strain.</title>
        <authorList>
            <person name="Lee Y.-J."/>
            <person name="Yi H."/>
            <person name="Bahn Y.-S."/>
            <person name="Kim J.F."/>
            <person name="Lee D.-W."/>
        </authorList>
    </citation>
    <scope>NUCLEOTIDE SEQUENCE [LARGE SCALE GENOMIC DNA]</scope>
    <source>
        <strain evidence="1 3">DSM 28</strain>
    </source>
</reference>
<proteinExistence type="predicted"/>
<protein>
    <submittedName>
        <fullName evidence="2">Lipoprotein</fullName>
    </submittedName>
</protein>
<sequence length="168" mass="19502">MIKKYFFSFFAFLFLLVGCSNEEVNIVKKHEVIEIGIVGEIPSLITENNIKFKKIMLQDLHKKNEDSFDAIMITKDYLQEASDEQYTQFYLNSSIPIVFVQSDKAISAFIIPNHTYENTFENQAQDYFIGYYQGTTFGVALNGNTNEDLIKGYWSLFDLLDRLKQTNN</sequence>
<dbReference type="GeneID" id="48277866"/>
<dbReference type="RefSeq" id="WP_024361525.1">
    <property type="nucleotide sequence ID" value="NZ_BJNS01000011.1"/>
</dbReference>
<evidence type="ECO:0000313" key="4">
    <source>
        <dbReference type="Proteomes" id="UP000255295"/>
    </source>
</evidence>
<organism evidence="1 3">
    <name type="scientific">Lysinibacillus sphaericus</name>
    <name type="common">Bacillus sphaericus</name>
    <dbReference type="NCBI Taxonomy" id="1421"/>
    <lineage>
        <taxon>Bacteria</taxon>
        <taxon>Bacillati</taxon>
        <taxon>Bacillota</taxon>
        <taxon>Bacilli</taxon>
        <taxon>Bacillales</taxon>
        <taxon>Bacillaceae</taxon>
        <taxon>Lysinibacillus</taxon>
    </lineage>
</organism>